<proteinExistence type="predicted"/>
<organism evidence="2 3">
    <name type="scientific">Puccinia sorghi</name>
    <dbReference type="NCBI Taxonomy" id="27349"/>
    <lineage>
        <taxon>Eukaryota</taxon>
        <taxon>Fungi</taxon>
        <taxon>Dikarya</taxon>
        <taxon>Basidiomycota</taxon>
        <taxon>Pucciniomycotina</taxon>
        <taxon>Pucciniomycetes</taxon>
        <taxon>Pucciniales</taxon>
        <taxon>Pucciniaceae</taxon>
        <taxon>Puccinia</taxon>
    </lineage>
</organism>
<dbReference type="GO" id="GO:0005737">
    <property type="term" value="C:cytoplasm"/>
    <property type="evidence" value="ECO:0007669"/>
    <property type="project" value="TreeGrafter"/>
</dbReference>
<gene>
    <name evidence="2" type="ORF">VP01_3993g1</name>
</gene>
<dbReference type="PANTHER" id="PTHR28031:SF1">
    <property type="entry name" value="PROLINE-RICH PROTEIN HUA1"/>
    <property type="match status" value="1"/>
</dbReference>
<keyword evidence="3" id="KW-1185">Reference proteome</keyword>
<dbReference type="PANTHER" id="PTHR28031">
    <property type="entry name" value="PROLINE-RICH PROTEIN HUA1"/>
    <property type="match status" value="1"/>
</dbReference>
<name>A0A0L6US39_9BASI</name>
<dbReference type="OrthoDB" id="2405700at2759"/>
<evidence type="ECO:0000313" key="3">
    <source>
        <dbReference type="Proteomes" id="UP000037035"/>
    </source>
</evidence>
<comment type="caution">
    <text evidence="2">The sequence shown here is derived from an EMBL/GenBank/DDBJ whole genome shotgun (WGS) entry which is preliminary data.</text>
</comment>
<feature type="compositionally biased region" description="Pro residues" evidence="1">
    <location>
        <begin position="1"/>
        <end position="10"/>
    </location>
</feature>
<dbReference type="VEuPathDB" id="FungiDB:VP01_3993g1"/>
<evidence type="ECO:0000313" key="2">
    <source>
        <dbReference type="EMBL" id="KNZ51343.1"/>
    </source>
</evidence>
<dbReference type="Proteomes" id="UP000037035">
    <property type="component" value="Unassembled WGS sequence"/>
</dbReference>
<dbReference type="AlphaFoldDB" id="A0A0L6US39"/>
<feature type="region of interest" description="Disordered" evidence="1">
    <location>
        <begin position="1"/>
        <end position="28"/>
    </location>
</feature>
<protein>
    <submittedName>
        <fullName evidence="2">Uncharacterized protein</fullName>
    </submittedName>
</protein>
<reference evidence="2 3" key="1">
    <citation type="submission" date="2015-08" db="EMBL/GenBank/DDBJ databases">
        <title>Next Generation Sequencing and Analysis of the Genome of Puccinia sorghi L Schw, the Causal Agent of Maize Common Rust.</title>
        <authorList>
            <person name="Rochi L."/>
            <person name="Burguener G."/>
            <person name="Darino M."/>
            <person name="Turjanski A."/>
            <person name="Kreff E."/>
            <person name="Dieguez M.J."/>
            <person name="Sacco F."/>
        </authorList>
    </citation>
    <scope>NUCLEOTIDE SEQUENCE [LARGE SCALE GENOMIC DNA]</scope>
    <source>
        <strain evidence="2 3">RO10H11247</strain>
    </source>
</reference>
<dbReference type="InterPro" id="IPR038910">
    <property type="entry name" value="Hua1-like"/>
</dbReference>
<dbReference type="EMBL" id="LAVV01009049">
    <property type="protein sequence ID" value="KNZ51343.1"/>
    <property type="molecule type" value="Genomic_DNA"/>
</dbReference>
<accession>A0A0L6US39</accession>
<sequence length="210" mass="23280">MSTAPPPLPPRQQQHPLNDDPPVRASINHTNHINTDHFVTARLHPRSCRPISTSPSRPPISFREPTSVPTPGRPLLYEDRILVYPHINGTAYFCPKCCNTGFKGFDPYKPCRKVESCWQRYGRLWSVVRVSPMSNSGAWALQRPLPPAEMTLTPPPLVVQPGDPRIGGRLCLNCNGSGQKTEELTLINVFLGGGGQEVCTNCRGTGRIFF</sequence>
<dbReference type="STRING" id="27349.A0A0L6US39"/>
<evidence type="ECO:0000256" key="1">
    <source>
        <dbReference type="SAM" id="MobiDB-lite"/>
    </source>
</evidence>